<dbReference type="RefSeq" id="WP_245698495.1">
    <property type="nucleotide sequence ID" value="NZ_BBNO01000003.1"/>
</dbReference>
<feature type="compositionally biased region" description="Basic and acidic residues" evidence="1">
    <location>
        <begin position="15"/>
        <end position="27"/>
    </location>
</feature>
<comment type="caution">
    <text evidence="2">The sequence shown here is derived from an EMBL/GenBank/DDBJ whole genome shotgun (WGS) entry which is preliminary data.</text>
</comment>
<dbReference type="EMBL" id="BBNO01000003">
    <property type="protein sequence ID" value="GAO07987.1"/>
    <property type="molecule type" value="Genomic_DNA"/>
</dbReference>
<feature type="region of interest" description="Disordered" evidence="1">
    <location>
        <begin position="1"/>
        <end position="56"/>
    </location>
</feature>
<organism evidence="2 3">
    <name type="scientific">Streptomyces lydicamycinicus</name>
    <dbReference type="NCBI Taxonomy" id="1546107"/>
    <lineage>
        <taxon>Bacteria</taxon>
        <taxon>Bacillati</taxon>
        <taxon>Actinomycetota</taxon>
        <taxon>Actinomycetes</taxon>
        <taxon>Kitasatosporales</taxon>
        <taxon>Streptomycetaceae</taxon>
        <taxon>Streptomyces</taxon>
    </lineage>
</organism>
<sequence>MGKKQSRQNRGARTGGHEHGTVAEAKGKTKSSAPQEPEQPMSKHVAHKAQRKFGHN</sequence>
<protein>
    <submittedName>
        <fullName evidence="2">Uncharacterized protein</fullName>
    </submittedName>
</protein>
<proteinExistence type="predicted"/>
<reference evidence="2 3" key="2">
    <citation type="journal article" date="2015" name="Stand. Genomic Sci.">
        <title>Draft genome sequence of marine-derived Streptomyces sp. TP-A0598, a producer of anti-MRSA antibiotic lydicamycins.</title>
        <authorList>
            <person name="Komaki H."/>
            <person name="Ichikawa N."/>
            <person name="Hosoyama A."/>
            <person name="Fujita N."/>
            <person name="Igarashi Y."/>
        </authorList>
    </citation>
    <scope>NUCLEOTIDE SEQUENCE [LARGE SCALE GENOMIC DNA]</scope>
    <source>
        <strain evidence="2 3">NBRC 110027</strain>
    </source>
</reference>
<evidence type="ECO:0000256" key="1">
    <source>
        <dbReference type="SAM" id="MobiDB-lite"/>
    </source>
</evidence>
<feature type="compositionally biased region" description="Basic residues" evidence="1">
    <location>
        <begin position="44"/>
        <end position="56"/>
    </location>
</feature>
<dbReference type="AlphaFoldDB" id="A0A0N7YL70"/>
<evidence type="ECO:0000313" key="3">
    <source>
        <dbReference type="Proteomes" id="UP000048965"/>
    </source>
</evidence>
<keyword evidence="3" id="KW-1185">Reference proteome</keyword>
<evidence type="ECO:0000313" key="2">
    <source>
        <dbReference type="EMBL" id="GAO07987.1"/>
    </source>
</evidence>
<accession>A0A0N7YL70</accession>
<name>A0A0N7YL70_9ACTN</name>
<dbReference type="Proteomes" id="UP000048965">
    <property type="component" value="Unassembled WGS sequence"/>
</dbReference>
<gene>
    <name evidence="2" type="ORF">TPA0598_03_04480</name>
</gene>
<reference evidence="3" key="1">
    <citation type="submission" date="2014-09" db="EMBL/GenBank/DDBJ databases">
        <title>Whole genome shotgun sequence of Streptomyces sp. NBRC 110027.</title>
        <authorList>
            <person name="Komaki H."/>
            <person name="Ichikawa N."/>
            <person name="Katano-Makiyama Y."/>
            <person name="Hosoyama A."/>
            <person name="Hashimoto M."/>
            <person name="Uohara A."/>
            <person name="Kitahashi Y."/>
            <person name="Ohji S."/>
            <person name="Kimura A."/>
            <person name="Yamazoe A."/>
            <person name="Igarashi Y."/>
            <person name="Fujita N."/>
        </authorList>
    </citation>
    <scope>NUCLEOTIDE SEQUENCE [LARGE SCALE GENOMIC DNA]</scope>
    <source>
        <strain evidence="3">NBRC 110027</strain>
    </source>
</reference>